<dbReference type="PANTHER" id="PTHR39662">
    <property type="entry name" value="DUF354 DOMAIN-CONTAINING PROTEIN-RELATED"/>
    <property type="match status" value="1"/>
</dbReference>
<dbReference type="Proteomes" id="UP000323632">
    <property type="component" value="Unassembled WGS sequence"/>
</dbReference>
<evidence type="ECO:0000313" key="2">
    <source>
        <dbReference type="Proteomes" id="UP000323632"/>
    </source>
</evidence>
<name>A0A5M6CMG8_9BACT</name>
<dbReference type="PANTHER" id="PTHR39662:SF1">
    <property type="entry name" value="DUF354 DOMAIN-CONTAINING PROTEIN"/>
    <property type="match status" value="1"/>
</dbReference>
<dbReference type="AlphaFoldDB" id="A0A5M6CMG8"/>
<reference evidence="1 2" key="1">
    <citation type="submission" date="2019-09" db="EMBL/GenBank/DDBJ databases">
        <title>Genome sequence and assembly of Taibaiella sp.</title>
        <authorList>
            <person name="Chhetri G."/>
        </authorList>
    </citation>
    <scope>NUCLEOTIDE SEQUENCE [LARGE SCALE GENOMIC DNA]</scope>
    <source>
        <strain evidence="1 2">KVB11</strain>
    </source>
</reference>
<dbReference type="InterPro" id="IPR007152">
    <property type="entry name" value="DUF354"/>
</dbReference>
<dbReference type="Pfam" id="PF04007">
    <property type="entry name" value="DUF354"/>
    <property type="match status" value="1"/>
</dbReference>
<dbReference type="EMBL" id="VWSH01000001">
    <property type="protein sequence ID" value="KAA5536243.1"/>
    <property type="molecule type" value="Genomic_DNA"/>
</dbReference>
<organism evidence="1 2">
    <name type="scientific">Taibaiella lutea</name>
    <dbReference type="NCBI Taxonomy" id="2608001"/>
    <lineage>
        <taxon>Bacteria</taxon>
        <taxon>Pseudomonadati</taxon>
        <taxon>Bacteroidota</taxon>
        <taxon>Chitinophagia</taxon>
        <taxon>Chitinophagales</taxon>
        <taxon>Chitinophagaceae</taxon>
        <taxon>Taibaiella</taxon>
    </lineage>
</organism>
<dbReference type="PIRSF" id="PIRSF005357">
    <property type="entry name" value="UCP005357"/>
    <property type="match status" value="1"/>
</dbReference>
<comment type="caution">
    <text evidence="1">The sequence shown here is derived from an EMBL/GenBank/DDBJ whole genome shotgun (WGS) entry which is preliminary data.</text>
</comment>
<dbReference type="SUPFAM" id="SSF53756">
    <property type="entry name" value="UDP-Glycosyltransferase/glycogen phosphorylase"/>
    <property type="match status" value="1"/>
</dbReference>
<accession>A0A5M6CMG8</accession>
<evidence type="ECO:0000313" key="1">
    <source>
        <dbReference type="EMBL" id="KAA5536243.1"/>
    </source>
</evidence>
<sequence>MNILFHLGHPAHFHLFKNVIFNLRSRGDKVLVVIKKKDVLEELLKATDIEYLNILPDGRKDGKLHVAIGQLKQDLKLWQVCLKFKPDLLAGTSVAISHVGKFLGIPSINVNEDDAEIVPLYAKLAYPWATRIIAPEVCSVGKWENKKVPYKGYHELAYLHPNHFTPSEEIASKYLNTKEKYFILRFAKLTAHHDDGIKGITNTIALKIIDILSKHGKVFITSERELGQELEPYRLAVKPIDMHHVMAFTELYIGDSQTMAAEAGVLGIPFIRFNDFVGKISYLKQLEEKYKLGYGIRPADEAAMYEKVSEILSLPNLKATFQQRRTEMLNDCIDLAEFLTDYIINYSLPNKK</sequence>
<gene>
    <name evidence="1" type="ORF">F0919_00835</name>
</gene>
<proteinExistence type="predicted"/>
<dbReference type="RefSeq" id="WP_150030816.1">
    <property type="nucleotide sequence ID" value="NZ_VWSH01000001.1"/>
</dbReference>
<protein>
    <submittedName>
        <fullName evidence="1">DUF354 domain-containing protein</fullName>
    </submittedName>
</protein>
<keyword evidence="2" id="KW-1185">Reference proteome</keyword>